<dbReference type="GO" id="GO:0005829">
    <property type="term" value="C:cytosol"/>
    <property type="evidence" value="ECO:0007669"/>
    <property type="project" value="TreeGrafter"/>
</dbReference>
<evidence type="ECO:0000256" key="10">
    <source>
        <dbReference type="ARBA" id="ARBA00041300"/>
    </source>
</evidence>
<dbReference type="Pfam" id="PF00443">
    <property type="entry name" value="UCH"/>
    <property type="match status" value="1"/>
</dbReference>
<dbReference type="SUPFAM" id="SSF54001">
    <property type="entry name" value="Cysteine proteinases"/>
    <property type="match status" value="1"/>
</dbReference>
<evidence type="ECO:0000313" key="16">
    <source>
        <dbReference type="RefSeq" id="XP_034243506.1"/>
    </source>
</evidence>
<dbReference type="OrthoDB" id="420187at2759"/>
<gene>
    <name evidence="16" type="primary">LOC117646573</name>
</gene>
<dbReference type="InterPro" id="IPR038765">
    <property type="entry name" value="Papain-like_cys_pep_sf"/>
</dbReference>
<reference evidence="16" key="1">
    <citation type="submission" date="2025-08" db="UniProtKB">
        <authorList>
            <consortium name="RefSeq"/>
        </authorList>
    </citation>
    <scope>IDENTIFICATION</scope>
    <source>
        <tissue evidence="16">Total insect</tissue>
    </source>
</reference>
<dbReference type="PANTHER" id="PTHR24006">
    <property type="entry name" value="UBIQUITIN CARBOXYL-TERMINAL HYDROLASE"/>
    <property type="match status" value="1"/>
</dbReference>
<evidence type="ECO:0000256" key="7">
    <source>
        <dbReference type="ARBA" id="ARBA00022801"/>
    </source>
</evidence>
<dbReference type="Proteomes" id="UP000515158">
    <property type="component" value="Unplaced"/>
</dbReference>
<name>A0A6P8Z1K4_THRPL</name>
<evidence type="ECO:0000259" key="14">
    <source>
        <dbReference type="PROSITE" id="PS50235"/>
    </source>
</evidence>
<keyword evidence="5" id="KW-0645">Protease</keyword>
<evidence type="ECO:0000256" key="5">
    <source>
        <dbReference type="ARBA" id="ARBA00022670"/>
    </source>
</evidence>
<feature type="domain" description="USP" evidence="14">
    <location>
        <begin position="22"/>
        <end position="230"/>
    </location>
</feature>
<evidence type="ECO:0000256" key="12">
    <source>
        <dbReference type="ARBA" id="ARBA00042420"/>
    </source>
</evidence>
<evidence type="ECO:0000256" key="3">
    <source>
        <dbReference type="ARBA" id="ARBA00009085"/>
    </source>
</evidence>
<dbReference type="KEGG" id="tpal:117646573"/>
<dbReference type="PROSITE" id="PS50235">
    <property type="entry name" value="USP_3"/>
    <property type="match status" value="1"/>
</dbReference>
<dbReference type="GO" id="GO:0005730">
    <property type="term" value="C:nucleolus"/>
    <property type="evidence" value="ECO:0007669"/>
    <property type="project" value="UniProtKB-SubCell"/>
</dbReference>
<dbReference type="Gene3D" id="3.90.70.10">
    <property type="entry name" value="Cysteine proteinases"/>
    <property type="match status" value="1"/>
</dbReference>
<evidence type="ECO:0000256" key="1">
    <source>
        <dbReference type="ARBA" id="ARBA00000707"/>
    </source>
</evidence>
<dbReference type="RefSeq" id="XP_034243506.1">
    <property type="nucleotide sequence ID" value="XM_034387615.1"/>
</dbReference>
<evidence type="ECO:0000256" key="2">
    <source>
        <dbReference type="ARBA" id="ARBA00004604"/>
    </source>
</evidence>
<keyword evidence="15" id="KW-1185">Reference proteome</keyword>
<evidence type="ECO:0000256" key="4">
    <source>
        <dbReference type="ARBA" id="ARBA00012759"/>
    </source>
</evidence>
<dbReference type="PANTHER" id="PTHR24006:SF758">
    <property type="entry name" value="UBIQUITIN CARBOXYL-TERMINAL HYDROLASE 36"/>
    <property type="match status" value="1"/>
</dbReference>
<evidence type="ECO:0000256" key="13">
    <source>
        <dbReference type="ARBA" id="ARBA00043009"/>
    </source>
</evidence>
<dbReference type="AlphaFoldDB" id="A0A6P8Z1K4"/>
<evidence type="ECO:0000256" key="8">
    <source>
        <dbReference type="ARBA" id="ARBA00022807"/>
    </source>
</evidence>
<organism evidence="16">
    <name type="scientific">Thrips palmi</name>
    <name type="common">Melon thrips</name>
    <dbReference type="NCBI Taxonomy" id="161013"/>
    <lineage>
        <taxon>Eukaryota</taxon>
        <taxon>Metazoa</taxon>
        <taxon>Ecdysozoa</taxon>
        <taxon>Arthropoda</taxon>
        <taxon>Hexapoda</taxon>
        <taxon>Insecta</taxon>
        <taxon>Pterygota</taxon>
        <taxon>Neoptera</taxon>
        <taxon>Paraneoptera</taxon>
        <taxon>Thysanoptera</taxon>
        <taxon>Terebrantia</taxon>
        <taxon>Thripoidea</taxon>
        <taxon>Thripidae</taxon>
        <taxon>Thrips</taxon>
    </lineage>
</organism>
<evidence type="ECO:0000256" key="9">
    <source>
        <dbReference type="ARBA" id="ARBA00039432"/>
    </source>
</evidence>
<evidence type="ECO:0000256" key="11">
    <source>
        <dbReference type="ARBA" id="ARBA00042154"/>
    </source>
</evidence>
<dbReference type="InterPro" id="IPR001394">
    <property type="entry name" value="Peptidase_C19_UCH"/>
</dbReference>
<dbReference type="InterPro" id="IPR050164">
    <property type="entry name" value="Peptidase_C19"/>
</dbReference>
<dbReference type="GO" id="GO:0004843">
    <property type="term" value="F:cysteine-type deubiquitinase activity"/>
    <property type="evidence" value="ECO:0007669"/>
    <property type="project" value="UniProtKB-EC"/>
</dbReference>
<comment type="subcellular location">
    <subcellularLocation>
        <location evidence="2">Nucleus</location>
        <location evidence="2">Nucleolus</location>
    </subcellularLocation>
</comment>
<keyword evidence="7" id="KW-0378">Hydrolase</keyword>
<keyword evidence="8" id="KW-0788">Thiol protease</keyword>
<evidence type="ECO:0000313" key="15">
    <source>
        <dbReference type="Proteomes" id="UP000515158"/>
    </source>
</evidence>
<dbReference type="InParanoid" id="A0A6P8Z1K4"/>
<accession>A0A6P8Z1K4</accession>
<dbReference type="InterPro" id="IPR028889">
    <property type="entry name" value="USP"/>
</dbReference>
<comment type="catalytic activity">
    <reaction evidence="1">
        <text>Thiol-dependent hydrolysis of ester, thioester, amide, peptide and isopeptide bonds formed by the C-terminal Gly of ubiquitin (a 76-residue protein attached to proteins as an intracellular targeting signal).</text>
        <dbReference type="EC" id="3.4.19.12"/>
    </reaction>
</comment>
<evidence type="ECO:0000256" key="6">
    <source>
        <dbReference type="ARBA" id="ARBA00022786"/>
    </source>
</evidence>
<dbReference type="GO" id="GO:0006508">
    <property type="term" value="P:proteolysis"/>
    <property type="evidence" value="ECO:0007669"/>
    <property type="project" value="UniProtKB-KW"/>
</dbReference>
<comment type="similarity">
    <text evidence="3">Belongs to the peptidase C19 family.</text>
</comment>
<proteinExistence type="inferred from homology"/>
<dbReference type="GeneID" id="117646573"/>
<protein>
    <recommendedName>
        <fullName evidence="9">Ubiquitin carboxyl-terminal hydrolase 36</fullName>
        <ecNumber evidence="4">3.4.19.12</ecNumber>
    </recommendedName>
    <alternativeName>
        <fullName evidence="12">Deubiquitinating enzyme 36</fullName>
    </alternativeName>
    <alternativeName>
        <fullName evidence="11">Protein scrawny</fullName>
    </alternativeName>
    <alternativeName>
        <fullName evidence="10">Ubiquitin thioesterase 36</fullName>
    </alternativeName>
    <alternativeName>
        <fullName evidence="13">Ubiquitin-specific-processing protease 36</fullName>
    </alternativeName>
</protein>
<dbReference type="EC" id="3.4.19.12" evidence="4"/>
<dbReference type="GO" id="GO:0016579">
    <property type="term" value="P:protein deubiquitination"/>
    <property type="evidence" value="ECO:0007669"/>
    <property type="project" value="InterPro"/>
</dbReference>
<keyword evidence="6" id="KW-0833">Ubl conjugation pathway</keyword>
<sequence length="230" mass="26079">MASRQEPIPEGWEPVSGHHHHAGLININETCYQNSVLQALFHIPAFITILTVEGPQCKKNPCTSLLCAVYSVFCEMKKNKTVSPTAITSLYPLHFKLFQLGRQEDAHEFLVQFVEIISSELQSRILQRLEGDPAVDIIPATYRCFGGLLGLTGICSCKSIHEVDDFYLHLFMPLSHDTNSIQRGIEQLLNETEDVLHDCEACKKKMAIFHNSVKVKYYPQYLVVQFPKES</sequence>